<evidence type="ECO:0000256" key="2">
    <source>
        <dbReference type="ARBA" id="ARBA00004141"/>
    </source>
</evidence>
<keyword evidence="5 11" id="KW-0812">Transmembrane</keyword>
<name>A0A1A9HYS8_9CHLA</name>
<dbReference type="InterPro" id="IPR008915">
    <property type="entry name" value="Peptidase_M50"/>
</dbReference>
<comment type="cofactor">
    <cofactor evidence="1">
        <name>Zn(2+)</name>
        <dbReference type="ChEBI" id="CHEBI:29105"/>
    </cofactor>
</comment>
<gene>
    <name evidence="13" type="ORF">Cs308_0916</name>
</gene>
<dbReference type="SUPFAM" id="SSF50156">
    <property type="entry name" value="PDZ domain-like"/>
    <property type="match status" value="1"/>
</dbReference>
<reference evidence="14" key="1">
    <citation type="submission" date="2016-03" db="EMBL/GenBank/DDBJ databases">
        <title>Culture-independent genomics supports pathogen discovery for uncultivable bacteria within the genus Chlamydia.</title>
        <authorList>
            <person name="Taylor-Brown A."/>
            <person name="Bachmann N.L."/>
            <person name="Borel N."/>
            <person name="Polkinghorne A."/>
        </authorList>
    </citation>
    <scope>NUCLEOTIDE SEQUENCE [LARGE SCALE GENOMIC DNA]</scope>
    <source>
        <strain evidence="14">2742-308</strain>
    </source>
</reference>
<evidence type="ECO:0000256" key="3">
    <source>
        <dbReference type="ARBA" id="ARBA00007931"/>
    </source>
</evidence>
<keyword evidence="6" id="KW-0378">Hydrolase</keyword>
<dbReference type="PANTHER" id="PTHR42837">
    <property type="entry name" value="REGULATOR OF SIGMA-E PROTEASE RSEP"/>
    <property type="match status" value="1"/>
</dbReference>
<dbReference type="Pfam" id="PF02163">
    <property type="entry name" value="Peptidase_M50"/>
    <property type="match status" value="1"/>
</dbReference>
<keyword evidence="9 13" id="KW-0482">Metalloprotease</keyword>
<feature type="transmembrane region" description="Helical" evidence="11">
    <location>
        <begin position="88"/>
        <end position="111"/>
    </location>
</feature>
<sequence length="605" mass="68563">MIHELGHLLAAKAVGMAVESFSIGFGSALFKKRIRNVEYRIGCIPFGGYVRIRGMECAREKKKNPDSEVSVYDVPKGFFSKAPWKRMIVLFAGPLANVLLALLAFGALYLFGGRNKNYGECSRIVGWVHPILQSKGLQIGDQIRFCNGKPYEGDKDVLTAALLEGQLTLDVVRPSYLHTPVQHFSIQTEFDPIKEGVPCSGASYLVYRNHMPMSERSPMLTAGLQVGDRLVWMDGMLLFSPTQVSQILNESYAFVKLSREGKVFFSRQPRVRAGVLHFTPYVRNELIDTQYEAGLKGRWSSLYTLPYIINSYGYIEGELHPIDPASPLPQPQERLQLGDRILAIDGTPVSSSVDILRLVQDHKVSIIVQKMSNLELEEVASSHADEHFIASYHPEDLQKILNTLGEMQPLRVSGEYSLLDPIQPHPWVHIYSEEYLDKQRKMARKIKNKDKRRHYLDRLDIEKQKLSLGIPLKDLAVKYNPTPGLLIVNITKDSYATIQALVTGRLSLQWLSGPVGIVQILHTGWSLGFSEALFWIGLISMNLAVLNLLPIPALDGGYILLCLWEMMTRKRLNMKIVEKILIPFTFLLILFFIFLTFQDVFRFLR</sequence>
<evidence type="ECO:0000313" key="14">
    <source>
        <dbReference type="Proteomes" id="UP000078162"/>
    </source>
</evidence>
<evidence type="ECO:0000256" key="1">
    <source>
        <dbReference type="ARBA" id="ARBA00001947"/>
    </source>
</evidence>
<feature type="transmembrane region" description="Helical" evidence="11">
    <location>
        <begin position="6"/>
        <end position="30"/>
    </location>
</feature>
<accession>A0A1A9HYS8</accession>
<organism evidence="13 14">
    <name type="scientific">Candidatus Chlamydia sanziniae</name>
    <dbReference type="NCBI Taxonomy" id="1806891"/>
    <lineage>
        <taxon>Bacteria</taxon>
        <taxon>Pseudomonadati</taxon>
        <taxon>Chlamydiota</taxon>
        <taxon>Chlamydiia</taxon>
        <taxon>Chlamydiales</taxon>
        <taxon>Chlamydiaceae</taxon>
        <taxon>Chlamydia/Chlamydophila group</taxon>
        <taxon>Chlamydia</taxon>
    </lineage>
</organism>
<dbReference type="InterPro" id="IPR036034">
    <property type="entry name" value="PDZ_sf"/>
</dbReference>
<dbReference type="GO" id="GO:0006508">
    <property type="term" value="P:proteolysis"/>
    <property type="evidence" value="ECO:0007669"/>
    <property type="project" value="UniProtKB-KW"/>
</dbReference>
<evidence type="ECO:0000256" key="11">
    <source>
        <dbReference type="SAM" id="Phobius"/>
    </source>
</evidence>
<evidence type="ECO:0000256" key="9">
    <source>
        <dbReference type="ARBA" id="ARBA00023049"/>
    </source>
</evidence>
<keyword evidence="10 11" id="KW-0472">Membrane</keyword>
<dbReference type="EMBL" id="CP014639">
    <property type="protein sequence ID" value="ANH79086.1"/>
    <property type="molecule type" value="Genomic_DNA"/>
</dbReference>
<dbReference type="GO" id="GO:0004222">
    <property type="term" value="F:metalloendopeptidase activity"/>
    <property type="evidence" value="ECO:0007669"/>
    <property type="project" value="InterPro"/>
</dbReference>
<evidence type="ECO:0000259" key="12">
    <source>
        <dbReference type="Pfam" id="PF02163"/>
    </source>
</evidence>
<dbReference type="Proteomes" id="UP000078162">
    <property type="component" value="Chromosome"/>
</dbReference>
<evidence type="ECO:0000256" key="5">
    <source>
        <dbReference type="ARBA" id="ARBA00022692"/>
    </source>
</evidence>
<keyword evidence="8 11" id="KW-1133">Transmembrane helix</keyword>
<keyword evidence="7" id="KW-0862">Zinc</keyword>
<protein>
    <submittedName>
        <fullName evidence="13">Membrane-associated zinc metalloprotease</fullName>
    </submittedName>
</protein>
<evidence type="ECO:0000256" key="7">
    <source>
        <dbReference type="ARBA" id="ARBA00022833"/>
    </source>
</evidence>
<comment type="subcellular location">
    <subcellularLocation>
        <location evidence="2">Membrane</location>
        <topology evidence="2">Multi-pass membrane protein</topology>
    </subcellularLocation>
</comment>
<feature type="transmembrane region" description="Helical" evidence="11">
    <location>
        <begin position="532"/>
        <end position="564"/>
    </location>
</feature>
<evidence type="ECO:0000313" key="13">
    <source>
        <dbReference type="EMBL" id="ANH79086.1"/>
    </source>
</evidence>
<dbReference type="STRING" id="1806891.Cs308_0916"/>
<dbReference type="InterPro" id="IPR004387">
    <property type="entry name" value="Pept_M50_Zn"/>
</dbReference>
<dbReference type="CDD" id="cd06163">
    <property type="entry name" value="S2P-M50_PDZ_RseP-like"/>
    <property type="match status" value="1"/>
</dbReference>
<dbReference type="PATRIC" id="fig|1806891.3.peg.908"/>
<keyword evidence="4" id="KW-0645">Protease</keyword>
<dbReference type="GO" id="GO:0016020">
    <property type="term" value="C:membrane"/>
    <property type="evidence" value="ECO:0007669"/>
    <property type="project" value="UniProtKB-SubCell"/>
</dbReference>
<evidence type="ECO:0000256" key="10">
    <source>
        <dbReference type="ARBA" id="ARBA00023136"/>
    </source>
</evidence>
<evidence type="ECO:0000256" key="4">
    <source>
        <dbReference type="ARBA" id="ARBA00022670"/>
    </source>
</evidence>
<evidence type="ECO:0000256" key="8">
    <source>
        <dbReference type="ARBA" id="ARBA00022989"/>
    </source>
</evidence>
<proteinExistence type="inferred from homology"/>
<feature type="domain" description="Peptidase M50" evidence="12">
    <location>
        <begin position="2"/>
        <end position="590"/>
    </location>
</feature>
<comment type="similarity">
    <text evidence="3">Belongs to the peptidase M50B family.</text>
</comment>
<dbReference type="KEGG" id="csaz:Cs308_0916"/>
<dbReference type="AlphaFoldDB" id="A0A1A9HYS8"/>
<keyword evidence="14" id="KW-1185">Reference proteome</keyword>
<evidence type="ECO:0000256" key="6">
    <source>
        <dbReference type="ARBA" id="ARBA00022801"/>
    </source>
</evidence>
<dbReference type="PANTHER" id="PTHR42837:SF2">
    <property type="entry name" value="MEMBRANE METALLOPROTEASE ARASP2, CHLOROPLASTIC-RELATED"/>
    <property type="match status" value="1"/>
</dbReference>
<feature type="transmembrane region" description="Helical" evidence="11">
    <location>
        <begin position="576"/>
        <end position="597"/>
    </location>
</feature>